<evidence type="ECO:0000256" key="2">
    <source>
        <dbReference type="PROSITE-ProRule" id="PRU00169"/>
    </source>
</evidence>
<reference evidence="4" key="1">
    <citation type="submission" date="2022-01" db="EMBL/GenBank/DDBJ databases">
        <authorList>
            <person name="Jo J.-H."/>
            <person name="Im W.-T."/>
        </authorList>
    </citation>
    <scope>NUCLEOTIDE SEQUENCE</scope>
    <source>
        <strain evidence="4">XY25</strain>
    </source>
</reference>
<evidence type="ECO:0000313" key="5">
    <source>
        <dbReference type="Proteomes" id="UP001165384"/>
    </source>
</evidence>
<dbReference type="InterPro" id="IPR050595">
    <property type="entry name" value="Bact_response_regulator"/>
</dbReference>
<name>A0ABS9JZG1_9RHOO</name>
<dbReference type="EMBL" id="JAKLTN010000001">
    <property type="protein sequence ID" value="MCG2576295.1"/>
    <property type="molecule type" value="Genomic_DNA"/>
</dbReference>
<evidence type="ECO:0000313" key="4">
    <source>
        <dbReference type="EMBL" id="MCG2576295.1"/>
    </source>
</evidence>
<feature type="modified residue" description="4-aspartylphosphate" evidence="2">
    <location>
        <position position="57"/>
    </location>
</feature>
<accession>A0ABS9JZG1</accession>
<gene>
    <name evidence="4" type="ORF">LZ012_04730</name>
</gene>
<proteinExistence type="predicted"/>
<dbReference type="InterPro" id="IPR001789">
    <property type="entry name" value="Sig_transdc_resp-reg_receiver"/>
</dbReference>
<feature type="domain" description="Response regulatory" evidence="3">
    <location>
        <begin position="6"/>
        <end position="122"/>
    </location>
</feature>
<protein>
    <submittedName>
        <fullName evidence="4">Response regulator</fullName>
    </submittedName>
</protein>
<sequence length="128" mass="14209">MGDSLAILCIEDTRSDFLLVERELKRSGLPCRCHWVDNREAMLAALDNERWDLVLSDYAVPGISFPENLAYLKRRWPALPVILVSGTIGEVKGSVMVRLGADAFVSKDYLADLLPAVRRHLGLAGEEA</sequence>
<dbReference type="Proteomes" id="UP001165384">
    <property type="component" value="Unassembled WGS sequence"/>
</dbReference>
<dbReference type="SMART" id="SM00448">
    <property type="entry name" value="REC"/>
    <property type="match status" value="1"/>
</dbReference>
<dbReference type="Pfam" id="PF00072">
    <property type="entry name" value="Response_reg"/>
    <property type="match status" value="1"/>
</dbReference>
<comment type="caution">
    <text evidence="4">The sequence shown here is derived from an EMBL/GenBank/DDBJ whole genome shotgun (WGS) entry which is preliminary data.</text>
</comment>
<keyword evidence="1 2" id="KW-0597">Phosphoprotein</keyword>
<dbReference type="SUPFAM" id="SSF52172">
    <property type="entry name" value="CheY-like"/>
    <property type="match status" value="1"/>
</dbReference>
<keyword evidence="5" id="KW-1185">Reference proteome</keyword>
<organism evidence="4 5">
    <name type="scientific">Dechloromonas hankyongensis</name>
    <dbReference type="NCBI Taxonomy" id="2908002"/>
    <lineage>
        <taxon>Bacteria</taxon>
        <taxon>Pseudomonadati</taxon>
        <taxon>Pseudomonadota</taxon>
        <taxon>Betaproteobacteria</taxon>
        <taxon>Rhodocyclales</taxon>
        <taxon>Azonexaceae</taxon>
        <taxon>Dechloromonas</taxon>
    </lineage>
</organism>
<dbReference type="RefSeq" id="WP_275708064.1">
    <property type="nucleotide sequence ID" value="NZ_JAKLTN010000001.1"/>
</dbReference>
<evidence type="ECO:0000259" key="3">
    <source>
        <dbReference type="PROSITE" id="PS50110"/>
    </source>
</evidence>
<dbReference type="Gene3D" id="3.40.50.2300">
    <property type="match status" value="1"/>
</dbReference>
<dbReference type="PANTHER" id="PTHR44591">
    <property type="entry name" value="STRESS RESPONSE REGULATOR PROTEIN 1"/>
    <property type="match status" value="1"/>
</dbReference>
<dbReference type="InterPro" id="IPR011006">
    <property type="entry name" value="CheY-like_superfamily"/>
</dbReference>
<evidence type="ECO:0000256" key="1">
    <source>
        <dbReference type="ARBA" id="ARBA00022553"/>
    </source>
</evidence>
<dbReference type="PROSITE" id="PS50110">
    <property type="entry name" value="RESPONSE_REGULATORY"/>
    <property type="match status" value="1"/>
</dbReference>
<dbReference type="PANTHER" id="PTHR44591:SF3">
    <property type="entry name" value="RESPONSE REGULATORY DOMAIN-CONTAINING PROTEIN"/>
    <property type="match status" value="1"/>
</dbReference>